<evidence type="ECO:0008006" key="3">
    <source>
        <dbReference type="Google" id="ProtNLM"/>
    </source>
</evidence>
<name>A0A481Z7P6_9VIRU</name>
<evidence type="ECO:0000256" key="1">
    <source>
        <dbReference type="SAM" id="Phobius"/>
    </source>
</evidence>
<feature type="transmembrane region" description="Helical" evidence="1">
    <location>
        <begin position="12"/>
        <end position="40"/>
    </location>
</feature>
<accession>A0A481Z7P6</accession>
<sequence length="122" mass="13552">MEGPPRIVTLVILMFIIRTNLILMDMILTDMMILTAAMILMETKILMGRNAIKENSGAHLAVTEKMGETAATERMDVADHLGWMDVLERKGETVVPAPKVVQEEKVIVVPVDPKVLAAQWVN</sequence>
<protein>
    <recommendedName>
        <fullName evidence="3">Transmembrane protein</fullName>
    </recommendedName>
</protein>
<reference evidence="2" key="1">
    <citation type="journal article" date="2019" name="MBio">
        <title>Virus Genomes from Deep Sea Sediments Expand the Ocean Megavirome and Support Independent Origins of Viral Gigantism.</title>
        <authorList>
            <person name="Backstrom D."/>
            <person name="Yutin N."/>
            <person name="Jorgensen S.L."/>
            <person name="Dharamshi J."/>
            <person name="Homa F."/>
            <person name="Zaremba-Niedwiedzka K."/>
            <person name="Spang A."/>
            <person name="Wolf Y.I."/>
            <person name="Koonin E.V."/>
            <person name="Ettema T.J."/>
        </authorList>
    </citation>
    <scope>NUCLEOTIDE SEQUENCE</scope>
</reference>
<dbReference type="EMBL" id="MK500498">
    <property type="protein sequence ID" value="QBK90721.1"/>
    <property type="molecule type" value="Genomic_DNA"/>
</dbReference>
<keyword evidence="1" id="KW-1133">Transmembrane helix</keyword>
<organism evidence="2">
    <name type="scientific">Pithovirus LCPAC201</name>
    <dbReference type="NCBI Taxonomy" id="2506591"/>
    <lineage>
        <taxon>Viruses</taxon>
        <taxon>Pithoviruses</taxon>
    </lineage>
</organism>
<keyword evidence="1" id="KW-0812">Transmembrane</keyword>
<gene>
    <name evidence="2" type="ORF">LCPAC201_00220</name>
</gene>
<proteinExistence type="predicted"/>
<evidence type="ECO:0000313" key="2">
    <source>
        <dbReference type="EMBL" id="QBK90721.1"/>
    </source>
</evidence>
<keyword evidence="1" id="KW-0472">Membrane</keyword>